<dbReference type="PATRIC" id="fig|1423724.4.peg.1225"/>
<accession>A0A0R1TUL7</accession>
<dbReference type="PANTHER" id="PTHR38440:SF1">
    <property type="entry name" value="UPF0398 PROTEIN SPR0331"/>
    <property type="match status" value="1"/>
</dbReference>
<sequence>MRLWITGYRSYELGIFKNDDPKIDVLKYCLRKVFERKADEGLEWIISGGQLGIEQWALTEAVEFTKEFMGIKTALMYPYAEFSKNWQEEKQLKLLQLEQQVDFFANVSKTPYTSPAQLKNYQQFMLAHTDQAVMIYDPEYPGKTKYDYDIVKKYQEKHAYQLELVDMYQLQDEAQQYLENKHTMD</sequence>
<protein>
    <recommendedName>
        <fullName evidence="1">UPF0398 protein FC32_GL001176</fullName>
    </recommendedName>
</protein>
<dbReference type="HAMAP" id="MF_01575">
    <property type="entry name" value="UPF0398"/>
    <property type="match status" value="1"/>
</dbReference>
<evidence type="ECO:0000256" key="1">
    <source>
        <dbReference type="HAMAP-Rule" id="MF_01575"/>
    </source>
</evidence>
<dbReference type="eggNOG" id="COG4474">
    <property type="taxonomic scope" value="Bacteria"/>
</dbReference>
<dbReference type="InterPro" id="IPR010697">
    <property type="entry name" value="YspA"/>
</dbReference>
<dbReference type="PIRSF" id="PIRSF021290">
    <property type="entry name" value="DUF1273"/>
    <property type="match status" value="1"/>
</dbReference>
<dbReference type="NCBIfam" id="NF010181">
    <property type="entry name" value="PRK13660.1"/>
    <property type="match status" value="1"/>
</dbReference>
<dbReference type="RefSeq" id="WP_056957382.1">
    <property type="nucleotide sequence ID" value="NZ_AZFT01000053.1"/>
</dbReference>
<dbReference type="Proteomes" id="UP000051324">
    <property type="component" value="Unassembled WGS sequence"/>
</dbReference>
<comment type="caution">
    <text evidence="2">The sequence shown here is derived from an EMBL/GenBank/DDBJ whole genome shotgun (WGS) entry which is preliminary data.</text>
</comment>
<dbReference type="Gene3D" id="3.40.50.450">
    <property type="match status" value="1"/>
</dbReference>
<evidence type="ECO:0000313" key="3">
    <source>
        <dbReference type="Proteomes" id="UP000051324"/>
    </source>
</evidence>
<evidence type="ECO:0000313" key="2">
    <source>
        <dbReference type="EMBL" id="KRL83908.1"/>
    </source>
</evidence>
<comment type="similarity">
    <text evidence="1">Belongs to the UPF0398 family.</text>
</comment>
<dbReference type="Pfam" id="PF06908">
    <property type="entry name" value="YpsA"/>
    <property type="match status" value="1"/>
</dbReference>
<dbReference type="EMBL" id="AZFT01000053">
    <property type="protein sequence ID" value="KRL83908.1"/>
    <property type="molecule type" value="Genomic_DNA"/>
</dbReference>
<dbReference type="PANTHER" id="PTHR38440">
    <property type="entry name" value="UPF0398 PROTEIN YPSA"/>
    <property type="match status" value="1"/>
</dbReference>
<dbReference type="STRING" id="1423724.FC32_GL001176"/>
<keyword evidence="3" id="KW-1185">Reference proteome</keyword>
<dbReference type="SUPFAM" id="SSF102405">
    <property type="entry name" value="MCP/YpsA-like"/>
    <property type="match status" value="1"/>
</dbReference>
<proteinExistence type="inferred from homology"/>
<reference evidence="2 3" key="1">
    <citation type="journal article" date="2015" name="Genome Announc.">
        <title>Expanding the biotechnology potential of lactobacilli through comparative genomics of 213 strains and associated genera.</title>
        <authorList>
            <person name="Sun Z."/>
            <person name="Harris H.M."/>
            <person name="McCann A."/>
            <person name="Guo C."/>
            <person name="Argimon S."/>
            <person name="Zhang W."/>
            <person name="Yang X."/>
            <person name="Jeffery I.B."/>
            <person name="Cooney J.C."/>
            <person name="Kagawa T.F."/>
            <person name="Liu W."/>
            <person name="Song Y."/>
            <person name="Salvetti E."/>
            <person name="Wrobel A."/>
            <person name="Rasinkangas P."/>
            <person name="Parkhill J."/>
            <person name="Rea M.C."/>
            <person name="O'Sullivan O."/>
            <person name="Ritari J."/>
            <person name="Douillard F.P."/>
            <person name="Paul Ross R."/>
            <person name="Yang R."/>
            <person name="Briner A.E."/>
            <person name="Felis G.E."/>
            <person name="de Vos W.M."/>
            <person name="Barrangou R."/>
            <person name="Klaenhammer T.R."/>
            <person name="Caufield P.W."/>
            <person name="Cui Y."/>
            <person name="Zhang H."/>
            <person name="O'Toole P.W."/>
        </authorList>
    </citation>
    <scope>NUCLEOTIDE SEQUENCE [LARGE SCALE GENOMIC DNA]</scope>
    <source>
        <strain evidence="2 3">DSM 16634</strain>
    </source>
</reference>
<gene>
    <name evidence="2" type="ORF">FC32_GL001176</name>
</gene>
<organism evidence="2 3">
    <name type="scientific">Ligilactobacillus apodemi DSM 16634 = JCM 16172</name>
    <dbReference type="NCBI Taxonomy" id="1423724"/>
    <lineage>
        <taxon>Bacteria</taxon>
        <taxon>Bacillati</taxon>
        <taxon>Bacillota</taxon>
        <taxon>Bacilli</taxon>
        <taxon>Lactobacillales</taxon>
        <taxon>Lactobacillaceae</taxon>
        <taxon>Ligilactobacillus</taxon>
    </lineage>
</organism>
<dbReference type="AlphaFoldDB" id="A0A0R1TUL7"/>
<name>A0A0R1TUL7_9LACO</name>